<evidence type="ECO:0008006" key="3">
    <source>
        <dbReference type="Google" id="ProtNLM"/>
    </source>
</evidence>
<protein>
    <recommendedName>
        <fullName evidence="3">DUF4123 domain-containing protein</fullName>
    </recommendedName>
</protein>
<gene>
    <name evidence="1" type="ORF">GCM10007363_09620</name>
</gene>
<proteinExistence type="predicted"/>
<comment type="caution">
    <text evidence="1">The sequence shown here is derived from an EMBL/GenBank/DDBJ whole genome shotgun (WGS) entry which is preliminary data.</text>
</comment>
<evidence type="ECO:0000313" key="1">
    <source>
        <dbReference type="EMBL" id="GGH90931.1"/>
    </source>
</evidence>
<dbReference type="Proteomes" id="UP000655550">
    <property type="component" value="Unassembled WGS sequence"/>
</dbReference>
<sequence length="218" mass="24921">MSNLFSGPYFDHVMAQEPLRSAEYFTHGSSAMLFQRDGQLYRLTTDGRGHCFLSEQAAKGNPHVVRVIQDFGPVAPTDDAYWDDEFYWLAQVEWLQPVDPTSIDGARLTELFTQLTDGELVEHEHRAQYLEKCRQAASSQFEFTPLLNTLILADQYLPERDGAMDCNITNVMRRPSTGMIVWSDPIHFTPGYLTESQQSEMNRIREQVAQSQNISTPH</sequence>
<name>A0ABQ2AGA3_9PSED</name>
<dbReference type="EMBL" id="BMDE01000002">
    <property type="protein sequence ID" value="GGH90931.1"/>
    <property type="molecule type" value="Genomic_DNA"/>
</dbReference>
<evidence type="ECO:0000313" key="2">
    <source>
        <dbReference type="Proteomes" id="UP000655550"/>
    </source>
</evidence>
<keyword evidence="2" id="KW-1185">Reference proteome</keyword>
<dbReference type="RefSeq" id="WP_093986447.1">
    <property type="nucleotide sequence ID" value="NZ_BMDE01000002.1"/>
</dbReference>
<accession>A0ABQ2AGA3</accession>
<reference evidence="2" key="1">
    <citation type="journal article" date="2019" name="Int. J. Syst. Evol. Microbiol.">
        <title>The Global Catalogue of Microorganisms (GCM) 10K type strain sequencing project: providing services to taxonomists for standard genome sequencing and annotation.</title>
        <authorList>
            <consortium name="The Broad Institute Genomics Platform"/>
            <consortium name="The Broad Institute Genome Sequencing Center for Infectious Disease"/>
            <person name="Wu L."/>
            <person name="Ma J."/>
        </authorList>
    </citation>
    <scope>NUCLEOTIDE SEQUENCE [LARGE SCALE GENOMIC DNA]</scope>
    <source>
        <strain evidence="2">CCM 8778</strain>
    </source>
</reference>
<organism evidence="1 2">
    <name type="scientific">Pseudomonas fluvialis</name>
    <dbReference type="NCBI Taxonomy" id="1793966"/>
    <lineage>
        <taxon>Bacteria</taxon>
        <taxon>Pseudomonadati</taxon>
        <taxon>Pseudomonadota</taxon>
        <taxon>Gammaproteobacteria</taxon>
        <taxon>Pseudomonadales</taxon>
        <taxon>Pseudomonadaceae</taxon>
        <taxon>Pseudomonas</taxon>
    </lineage>
</organism>